<feature type="signal peptide" evidence="1">
    <location>
        <begin position="1"/>
        <end position="22"/>
    </location>
</feature>
<keyword evidence="3" id="KW-1185">Reference proteome</keyword>
<evidence type="ECO:0008006" key="4">
    <source>
        <dbReference type="Google" id="ProtNLM"/>
    </source>
</evidence>
<dbReference type="PROSITE" id="PS51257">
    <property type="entry name" value="PROKAR_LIPOPROTEIN"/>
    <property type="match status" value="1"/>
</dbReference>
<evidence type="ECO:0000313" key="2">
    <source>
        <dbReference type="EMBL" id="EON77895.1"/>
    </source>
</evidence>
<name>R7ZUR9_9BACT</name>
<evidence type="ECO:0000256" key="1">
    <source>
        <dbReference type="SAM" id="SignalP"/>
    </source>
</evidence>
<keyword evidence="1" id="KW-0732">Signal</keyword>
<sequence>MRILRNRIFVVLAVFFVVSACGTDKTMSTDTSQGQASGELTLSQLEKEHVTELVAYADSVNRGLREDTERGSARLEISGTVGNTKVTVNHGSPGVRGRVIWNGLVSYDQVWVSGSHWATAVTFSDAVVVAGTEIPAGMYAFFTIPGREQWTLIINERFDQHLAEEYSESEDLVRINVDPILLDQTVQRLTYQVEARGPKQGVLAMSWEKIRVELPFETR</sequence>
<dbReference type="Pfam" id="PF11138">
    <property type="entry name" value="DUF2911"/>
    <property type="match status" value="1"/>
</dbReference>
<dbReference type="STRING" id="1232681.ADIS_1608"/>
<accession>R7ZUR9</accession>
<comment type="caution">
    <text evidence="2">The sequence shown here is derived from an EMBL/GenBank/DDBJ whole genome shotgun (WGS) entry which is preliminary data.</text>
</comment>
<proteinExistence type="predicted"/>
<evidence type="ECO:0000313" key="3">
    <source>
        <dbReference type="Proteomes" id="UP000013909"/>
    </source>
</evidence>
<dbReference type="AlphaFoldDB" id="R7ZUR9"/>
<feature type="chain" id="PRO_5004461946" description="DUF2911 domain-containing protein" evidence="1">
    <location>
        <begin position="23"/>
        <end position="219"/>
    </location>
</feature>
<dbReference type="InterPro" id="IPR021314">
    <property type="entry name" value="DUF2911"/>
</dbReference>
<protein>
    <recommendedName>
        <fullName evidence="4">DUF2911 domain-containing protein</fullName>
    </recommendedName>
</protein>
<dbReference type="Proteomes" id="UP000013909">
    <property type="component" value="Unassembled WGS sequence"/>
</dbReference>
<organism evidence="2 3">
    <name type="scientific">Lunatimonas lonarensis</name>
    <dbReference type="NCBI Taxonomy" id="1232681"/>
    <lineage>
        <taxon>Bacteria</taxon>
        <taxon>Pseudomonadati</taxon>
        <taxon>Bacteroidota</taxon>
        <taxon>Cytophagia</taxon>
        <taxon>Cytophagales</taxon>
        <taxon>Cyclobacteriaceae</taxon>
    </lineage>
</organism>
<gene>
    <name evidence="2" type="ORF">ADIS_1608</name>
</gene>
<reference evidence="2 3" key="1">
    <citation type="submission" date="2013-02" db="EMBL/GenBank/DDBJ databases">
        <title>A novel strain isolated from Lonar lake, Maharashtra, India.</title>
        <authorList>
            <person name="Singh A."/>
        </authorList>
    </citation>
    <scope>NUCLEOTIDE SEQUENCE [LARGE SCALE GENOMIC DNA]</scope>
    <source>
        <strain evidence="2 3">AK24</strain>
    </source>
</reference>
<dbReference type="PATRIC" id="fig|1288963.3.peg.1596"/>
<dbReference type="EMBL" id="AQHR01000048">
    <property type="protein sequence ID" value="EON77895.1"/>
    <property type="molecule type" value="Genomic_DNA"/>
</dbReference>